<feature type="domain" description="Macro" evidence="7">
    <location>
        <begin position="1114"/>
        <end position="1291"/>
    </location>
</feature>
<keyword evidence="5" id="KW-0539">Nucleus</keyword>
<dbReference type="InterPro" id="IPR043472">
    <property type="entry name" value="Macro_dom-like"/>
</dbReference>
<dbReference type="GO" id="GO:0010629">
    <property type="term" value="P:negative regulation of gene expression"/>
    <property type="evidence" value="ECO:0007669"/>
    <property type="project" value="TreeGrafter"/>
</dbReference>
<dbReference type="InterPro" id="IPR002589">
    <property type="entry name" value="Macro_dom"/>
</dbReference>
<dbReference type="Pfam" id="PF01661">
    <property type="entry name" value="Macro"/>
    <property type="match status" value="3"/>
</dbReference>
<proteinExistence type="predicted"/>
<dbReference type="GO" id="GO:0003950">
    <property type="term" value="F:NAD+ poly-ADP-ribosyltransferase activity"/>
    <property type="evidence" value="ECO:0007669"/>
    <property type="project" value="TreeGrafter"/>
</dbReference>
<dbReference type="InterPro" id="IPR057049">
    <property type="entry name" value="PARP14_KH_8"/>
</dbReference>
<dbReference type="CDD" id="cd02907">
    <property type="entry name" value="Macro_Af1521_BAL-like"/>
    <property type="match status" value="1"/>
</dbReference>
<dbReference type="Proteomes" id="UP001497482">
    <property type="component" value="Chromosome 9"/>
</dbReference>
<dbReference type="GO" id="GO:0005634">
    <property type="term" value="C:nucleus"/>
    <property type="evidence" value="ECO:0007669"/>
    <property type="project" value="UniProtKB-SubCell"/>
</dbReference>
<dbReference type="Gene3D" id="3.40.220.10">
    <property type="entry name" value="Leucine Aminopeptidase, subunit E, domain 1"/>
    <property type="match status" value="3"/>
</dbReference>
<dbReference type="GO" id="GO:1990404">
    <property type="term" value="F:NAD+-protein mono-ADP-ribosyltransferase activity"/>
    <property type="evidence" value="ECO:0007669"/>
    <property type="project" value="TreeGrafter"/>
</dbReference>
<feature type="domain" description="Macro" evidence="7">
    <location>
        <begin position="883"/>
        <end position="1071"/>
    </location>
</feature>
<evidence type="ECO:0000256" key="4">
    <source>
        <dbReference type="ARBA" id="ARBA00023027"/>
    </source>
</evidence>
<evidence type="ECO:0000259" key="7">
    <source>
        <dbReference type="PROSITE" id="PS51154"/>
    </source>
</evidence>
<accession>A0AAV2MP57</accession>
<feature type="region of interest" description="Disordered" evidence="6">
    <location>
        <begin position="91"/>
        <end position="116"/>
    </location>
</feature>
<dbReference type="GO" id="GO:0003714">
    <property type="term" value="F:transcription corepressor activity"/>
    <property type="evidence" value="ECO:0007669"/>
    <property type="project" value="TreeGrafter"/>
</dbReference>
<dbReference type="Pfam" id="PF23254">
    <property type="entry name" value="KH_PARP14_8"/>
    <property type="match status" value="1"/>
</dbReference>
<dbReference type="PANTHER" id="PTHR14453">
    <property type="entry name" value="PARP/ZINC FINGER CCCH TYPE DOMAIN CONTAINING PROTEIN"/>
    <property type="match status" value="1"/>
</dbReference>
<keyword evidence="9" id="KW-1185">Reference proteome</keyword>
<dbReference type="Pfam" id="PF23248">
    <property type="entry name" value="KH_PARP14_2"/>
    <property type="match status" value="1"/>
</dbReference>
<dbReference type="GO" id="GO:0005737">
    <property type="term" value="C:cytoplasm"/>
    <property type="evidence" value="ECO:0007669"/>
    <property type="project" value="TreeGrafter"/>
</dbReference>
<dbReference type="SUPFAM" id="SSF52949">
    <property type="entry name" value="Macro domain-like"/>
    <property type="match status" value="3"/>
</dbReference>
<dbReference type="Pfam" id="PF23085">
    <property type="entry name" value="RRM_PARP14_3"/>
    <property type="match status" value="1"/>
</dbReference>
<keyword evidence="4" id="KW-0520">NAD</keyword>
<dbReference type="Gene3D" id="3.30.70.330">
    <property type="match status" value="2"/>
</dbReference>
<organism evidence="8 9">
    <name type="scientific">Knipowitschia caucasica</name>
    <name type="common">Caucasian dwarf goby</name>
    <name type="synonym">Pomatoschistus caucasicus</name>
    <dbReference type="NCBI Taxonomy" id="637954"/>
    <lineage>
        <taxon>Eukaryota</taxon>
        <taxon>Metazoa</taxon>
        <taxon>Chordata</taxon>
        <taxon>Craniata</taxon>
        <taxon>Vertebrata</taxon>
        <taxon>Euteleostomi</taxon>
        <taxon>Actinopterygii</taxon>
        <taxon>Neopterygii</taxon>
        <taxon>Teleostei</taxon>
        <taxon>Neoteleostei</taxon>
        <taxon>Acanthomorphata</taxon>
        <taxon>Gobiaria</taxon>
        <taxon>Gobiiformes</taxon>
        <taxon>Gobioidei</taxon>
        <taxon>Gobiidae</taxon>
        <taxon>Gobiinae</taxon>
        <taxon>Knipowitschia</taxon>
    </lineage>
</organism>
<dbReference type="InterPro" id="IPR012677">
    <property type="entry name" value="Nucleotide-bd_a/b_plait_sf"/>
</dbReference>
<protein>
    <recommendedName>
        <fullName evidence="7">Macro domain-containing protein</fullName>
    </recommendedName>
</protein>
<dbReference type="InterPro" id="IPR057048">
    <property type="entry name" value="PARP14_KH_6"/>
</dbReference>
<dbReference type="PANTHER" id="PTHR14453:SF106">
    <property type="entry name" value="POLY [ADP-RIBOSE] POLYMERASE"/>
    <property type="match status" value="1"/>
</dbReference>
<feature type="region of interest" description="Disordered" evidence="6">
    <location>
        <begin position="1069"/>
        <end position="1106"/>
    </location>
</feature>
<evidence type="ECO:0000313" key="8">
    <source>
        <dbReference type="EMBL" id="CAL1615099.1"/>
    </source>
</evidence>
<gene>
    <name evidence="8" type="ORF">KC01_LOCUS41097</name>
</gene>
<dbReference type="InterPro" id="IPR057050">
    <property type="entry name" value="RRM_PARP14_2"/>
</dbReference>
<feature type="domain" description="Macro" evidence="7">
    <location>
        <begin position="637"/>
        <end position="825"/>
    </location>
</feature>
<dbReference type="Pfam" id="PF23222">
    <property type="entry name" value="RRM_PARP14_1"/>
    <property type="match status" value="1"/>
</dbReference>
<dbReference type="InterPro" id="IPR052056">
    <property type="entry name" value="Mono-ARTD/PARP"/>
</dbReference>
<dbReference type="Pfam" id="PF23245">
    <property type="entry name" value="RRM_PARP14_2"/>
    <property type="match status" value="1"/>
</dbReference>
<dbReference type="SMART" id="SM00506">
    <property type="entry name" value="A1pp"/>
    <property type="match status" value="3"/>
</dbReference>
<dbReference type="InterPro" id="IPR057051">
    <property type="entry name" value="PARP14_RPM_1"/>
</dbReference>
<dbReference type="Pfam" id="PF23253">
    <property type="entry name" value="KH_PARP14_6"/>
    <property type="match status" value="1"/>
</dbReference>
<dbReference type="GO" id="GO:0070212">
    <property type="term" value="P:protein poly-ADP-ribosylation"/>
    <property type="evidence" value="ECO:0007669"/>
    <property type="project" value="TreeGrafter"/>
</dbReference>
<dbReference type="Pfam" id="PF23084">
    <property type="entry name" value="KH_PARP14_1"/>
    <property type="match status" value="1"/>
</dbReference>
<evidence type="ECO:0000256" key="6">
    <source>
        <dbReference type="SAM" id="MobiDB-lite"/>
    </source>
</evidence>
<evidence type="ECO:0000256" key="5">
    <source>
        <dbReference type="ARBA" id="ARBA00023242"/>
    </source>
</evidence>
<name>A0AAV2MP57_KNICA</name>
<dbReference type="InterPro" id="IPR057043">
    <property type="entry name" value="PARP14_KH_2"/>
</dbReference>
<evidence type="ECO:0000256" key="1">
    <source>
        <dbReference type="ARBA" id="ARBA00004123"/>
    </source>
</evidence>
<dbReference type="EMBL" id="OZ035831">
    <property type="protein sequence ID" value="CAL1615099.1"/>
    <property type="molecule type" value="Genomic_DNA"/>
</dbReference>
<dbReference type="InterPro" id="IPR057044">
    <property type="entry name" value="PARP14_KH_1"/>
</dbReference>
<comment type="subcellular location">
    <subcellularLocation>
        <location evidence="1">Nucleus</location>
    </subcellularLocation>
</comment>
<keyword evidence="3" id="KW-0808">Transferase</keyword>
<keyword evidence="2" id="KW-0328">Glycosyltransferase</keyword>
<dbReference type="PROSITE" id="PS51154">
    <property type="entry name" value="MACRO"/>
    <property type="match status" value="3"/>
</dbReference>
<reference evidence="8 9" key="1">
    <citation type="submission" date="2024-04" db="EMBL/GenBank/DDBJ databases">
        <authorList>
            <person name="Waldvogel A.-M."/>
            <person name="Schoenle A."/>
        </authorList>
    </citation>
    <scope>NUCLEOTIDE SEQUENCE [LARGE SCALE GENOMIC DNA]</scope>
</reference>
<evidence type="ECO:0000256" key="2">
    <source>
        <dbReference type="ARBA" id="ARBA00022676"/>
    </source>
</evidence>
<evidence type="ECO:0000313" key="9">
    <source>
        <dbReference type="Proteomes" id="UP001497482"/>
    </source>
</evidence>
<sequence length="1435" mass="158506">MEEWAVVVDGDWAPEQNKTVKNKLLKHFLSERKAGGGECSVSTEDGKARARVLFRSREVRDRVLSIQNHEITVDQRRVALRLSVEALSPIQTHSCSDPDPQKSESQPQRNEDLAQQLKPDCAPSAGLEAGCSVSLAPLTEKLTRDLLCILVENVCGLDEREFDLELIWDCSIAVVTFKNNTDAEKFMSLSQSRGKLKSRGLTATLLQPAKHVRVENLPRTTIKDMLDLYFEKNWAAPDDILMIQEEQAALLSFSDPNVVKDICSKTDLIIKSTKVKVYPYHQSLGVALMGADRPEFKIPEAFTENVLVPVWRFLCSKNLSDAINEKMSQHFCQVNMDTPQVKLSPLPSFLRQNNLTKERVENWRPEALKAFRGQMNEYGAFDCPVNSEAWRLVETEVRGIVKEDAELILDYSKGVLTVAASFTTIRQVRAQVEGAVRKKLNQIDREKNGIVDKMTLDPAVFHILNESGLQKAAKNISSDLSFNFDKGVLTIDGMQEVAEHLSKFIHDYSKVQERVRVKSCAVVHFIKKKKLEEWNRIAKDNQVIAEFDPERPKFTISGPRIHVHEAKSLYHKLANSLLNDTLQVQKPGAKKFFMTQGAYFLSTVLNDVGCAVILHPDLPDDDNDDECGDLSEVEEGSCMVQVKTMRGVEVLVRKADMSKLKVDAVVNAANEDLQHIGGLALALLNAAGRDLQRDCDNFIKQNGKLPAGQTFVTRSYRLPCKHVIHAVGPKYTENGAKLAHFLLNLVVKDCLTKAEKYRCTSVAIPAISSGIFGFPVDLCAETIAQAVREYCDDPENQQVALRQVHLVDNIDKTVKALADAVKREFSDLKPTTKSKLQIQGAVGGSEPGWETVVYEDIDQAHRKGPVQKSTNRRIVPQIKPRLGQNLEQTTAEGINIRLVKGNLQDQTTDVIVNTIAENMDLQQGAVSKALLQAAGSGLQAAVLSSTSQADTLTVGEVVDTDAFNLRCKKVFHTVCPPWDKGAGLAQAMLEEIIHMCLNKAERQSFSSVAFPALGTGNLKFPRPVVSALMLRVVHEFSRKQSPRHLRSVRLVVHPSDTQTVECFTREFKGQNTEASDQSGHEVVPSPHRNDQSQQPTASGVAPPPGSFGPVTIPSLGVYQMQMGHVTLEVSSGDITKESCDVIINSSNQNFTLKTGVSKAILEAAGRGVELECAKIVSSPGYQDRPLIITSAGQLPSKNIIHIAGANKPPVLKEVVYSVLKLSEENSFTSVAFPAIGTGAGGANPSLVAEAMVGAVEDFVKKKQPKTVRSIKILVFQTAMVPDFHKSMKSREGQPLEKGLMDKFKAFVSPLTSFLGLSSEVKESLVLESEEFEPTVFELCAENQRAISVAKKKIEDWILTEQAHRTITDPILVQLGSSDVQLLKELQKNLTVQIRLETKNPEEACIHLEGLTRDVSTAESAVRSALVLHCAEHEQL</sequence>
<evidence type="ECO:0000256" key="3">
    <source>
        <dbReference type="ARBA" id="ARBA00022679"/>
    </source>
</evidence>